<accession>A0ABD5XTX9</accession>
<protein>
    <submittedName>
        <fullName evidence="2">Alkaline phosphatase family protein</fullName>
    </submittedName>
</protein>
<dbReference type="Gene3D" id="3.40.720.10">
    <property type="entry name" value="Alkaline Phosphatase, subunit A"/>
    <property type="match status" value="1"/>
</dbReference>
<proteinExistence type="predicted"/>
<dbReference type="Pfam" id="PF01663">
    <property type="entry name" value="Phosphodiest"/>
    <property type="match status" value="1"/>
</dbReference>
<dbReference type="AlphaFoldDB" id="A0ABD5XTX9"/>
<keyword evidence="3" id="KW-1185">Reference proteome</keyword>
<reference evidence="2 3" key="1">
    <citation type="journal article" date="2019" name="Int. J. Syst. Evol. Microbiol.">
        <title>The Global Catalogue of Microorganisms (GCM) 10K type strain sequencing project: providing services to taxonomists for standard genome sequencing and annotation.</title>
        <authorList>
            <consortium name="The Broad Institute Genomics Platform"/>
            <consortium name="The Broad Institute Genome Sequencing Center for Infectious Disease"/>
            <person name="Wu L."/>
            <person name="Ma J."/>
        </authorList>
    </citation>
    <scope>NUCLEOTIDE SEQUENCE [LARGE SCALE GENOMIC DNA]</scope>
    <source>
        <strain evidence="2 3">DT92</strain>
    </source>
</reference>
<feature type="region of interest" description="Disordered" evidence="1">
    <location>
        <begin position="1"/>
        <end position="21"/>
    </location>
</feature>
<evidence type="ECO:0000313" key="3">
    <source>
        <dbReference type="Proteomes" id="UP001596368"/>
    </source>
</evidence>
<dbReference type="Proteomes" id="UP001596368">
    <property type="component" value="Unassembled WGS sequence"/>
</dbReference>
<feature type="compositionally biased region" description="Low complexity" evidence="1">
    <location>
        <begin position="144"/>
        <end position="162"/>
    </location>
</feature>
<sequence length="162" mass="17127">MSDDAPDRGPGTDEAAEERLPDDDYLFPAYADYCFANVPGTVASVLGADAGRRLPSDTVPDGEYSNVVVVLVDGLGWDRYRARRESVPLLDTLGAAGRASRLTSVYPSETAAAITTMHTGATPAEHGLLGWNVLFRDAGVTGNPSRSSRATATTSARPRTAR</sequence>
<organism evidence="2 3">
    <name type="scientific">Halobaculum litoreum</name>
    <dbReference type="NCBI Taxonomy" id="3031998"/>
    <lineage>
        <taxon>Archaea</taxon>
        <taxon>Methanobacteriati</taxon>
        <taxon>Methanobacteriota</taxon>
        <taxon>Stenosarchaea group</taxon>
        <taxon>Halobacteria</taxon>
        <taxon>Halobacteriales</taxon>
        <taxon>Haloferacaceae</taxon>
        <taxon>Halobaculum</taxon>
    </lineage>
</organism>
<dbReference type="SUPFAM" id="SSF53649">
    <property type="entry name" value="Alkaline phosphatase-like"/>
    <property type="match status" value="1"/>
</dbReference>
<evidence type="ECO:0000256" key="1">
    <source>
        <dbReference type="SAM" id="MobiDB-lite"/>
    </source>
</evidence>
<comment type="caution">
    <text evidence="2">The sequence shown here is derived from an EMBL/GenBank/DDBJ whole genome shotgun (WGS) entry which is preliminary data.</text>
</comment>
<dbReference type="InterPro" id="IPR017850">
    <property type="entry name" value="Alkaline_phosphatase_core_sf"/>
</dbReference>
<feature type="region of interest" description="Disordered" evidence="1">
    <location>
        <begin position="141"/>
        <end position="162"/>
    </location>
</feature>
<gene>
    <name evidence="2" type="ORF">ACFQRB_09120</name>
</gene>
<dbReference type="InterPro" id="IPR002591">
    <property type="entry name" value="Phosphodiest/P_Trfase"/>
</dbReference>
<dbReference type="EMBL" id="JBHSZG010000001">
    <property type="protein sequence ID" value="MFC7136622.1"/>
    <property type="molecule type" value="Genomic_DNA"/>
</dbReference>
<name>A0ABD5XTX9_9EURY</name>
<evidence type="ECO:0000313" key="2">
    <source>
        <dbReference type="EMBL" id="MFC7136622.1"/>
    </source>
</evidence>
<feature type="compositionally biased region" description="Basic and acidic residues" evidence="1">
    <location>
        <begin position="1"/>
        <end position="11"/>
    </location>
</feature>